<keyword evidence="3" id="KW-1185">Reference proteome</keyword>
<organism evidence="2 3">
    <name type="scientific">Pedobacter rhodius</name>
    <dbReference type="NCBI Taxonomy" id="3004098"/>
    <lineage>
        <taxon>Bacteria</taxon>
        <taxon>Pseudomonadati</taxon>
        <taxon>Bacteroidota</taxon>
        <taxon>Sphingobacteriia</taxon>
        <taxon>Sphingobacteriales</taxon>
        <taxon>Sphingobacteriaceae</taxon>
        <taxon>Pedobacter</taxon>
    </lineage>
</organism>
<feature type="chain" id="PRO_5045760670" evidence="1">
    <location>
        <begin position="20"/>
        <end position="412"/>
    </location>
</feature>
<accession>A0ABT4KZZ9</accession>
<reference evidence="2" key="1">
    <citation type="submission" date="2022-12" db="EMBL/GenBank/DDBJ databases">
        <title>Genome sequence of SJ11.</title>
        <authorList>
            <person name="Woo H."/>
        </authorList>
    </citation>
    <scope>NUCLEOTIDE SEQUENCE</scope>
    <source>
        <strain evidence="2">SJ11</strain>
    </source>
</reference>
<gene>
    <name evidence="2" type="ORF">O0931_14400</name>
</gene>
<dbReference type="InterPro" id="IPR008969">
    <property type="entry name" value="CarboxyPept-like_regulatory"/>
</dbReference>
<dbReference type="Pfam" id="PF13715">
    <property type="entry name" value="CarbopepD_reg_2"/>
    <property type="match status" value="1"/>
</dbReference>
<evidence type="ECO:0000313" key="3">
    <source>
        <dbReference type="Proteomes" id="UP001144341"/>
    </source>
</evidence>
<comment type="caution">
    <text evidence="2">The sequence shown here is derived from an EMBL/GenBank/DDBJ whole genome shotgun (WGS) entry which is preliminary data.</text>
</comment>
<feature type="signal peptide" evidence="1">
    <location>
        <begin position="1"/>
        <end position="19"/>
    </location>
</feature>
<protein>
    <submittedName>
        <fullName evidence="2">Carboxypeptidase-like regulatory domain-containing protein</fullName>
    </submittedName>
</protein>
<proteinExistence type="predicted"/>
<keyword evidence="1" id="KW-0732">Signal</keyword>
<dbReference type="SUPFAM" id="SSF49464">
    <property type="entry name" value="Carboxypeptidase regulatory domain-like"/>
    <property type="match status" value="1"/>
</dbReference>
<dbReference type="Gene3D" id="2.60.40.1120">
    <property type="entry name" value="Carboxypeptidase-like, regulatory domain"/>
    <property type="match status" value="1"/>
</dbReference>
<dbReference type="RefSeq" id="WP_269416282.1">
    <property type="nucleotide sequence ID" value="NZ_JAPWGL010000004.1"/>
</dbReference>
<sequence length="412" mass="47093">MKKFIPFCAFLFFCTLSFAQQSFILSGVVKDKNGETLPGAGIYVSGYKIATVADNNGKYSLSLKPGNYDILVQLIGYKALNQNIIISDKGLISNFILEQDSFQLNEVTIKPDPNREGYVRMFTDFFIGTTPNATQCKIINPNVLIIDYSDEDAKLTVKTNQFLIIENKALGYRIKYQLNNFEFDNKTRIIYYEGYPYYEDLKGSKGQVKRWAAKREIAYHGSPQHFFNSLYFGKSKAEGFIINKLIKQVDRTRPTDSLINAKLKQFRGLNQGSSEKLTLSIGKNDSLNYWLKQRNKAKEISILSRKEVLPDTLVKKYNESIKSINFTDALYIIYTKEKEAASYANQIGLSVSRPLDMPDYQISIVNLLVAPVYFYENGGTYNPRSMLYQGYWSWEKIADSVPLDYLPATVKK</sequence>
<dbReference type="Proteomes" id="UP001144341">
    <property type="component" value="Unassembled WGS sequence"/>
</dbReference>
<dbReference type="EMBL" id="JAPWGL010000004">
    <property type="protein sequence ID" value="MCZ4224497.1"/>
    <property type="molecule type" value="Genomic_DNA"/>
</dbReference>
<name>A0ABT4KZZ9_9SPHI</name>
<evidence type="ECO:0000256" key="1">
    <source>
        <dbReference type="SAM" id="SignalP"/>
    </source>
</evidence>
<evidence type="ECO:0000313" key="2">
    <source>
        <dbReference type="EMBL" id="MCZ4224497.1"/>
    </source>
</evidence>